<evidence type="ECO:0000256" key="2">
    <source>
        <dbReference type="ARBA" id="ARBA00005979"/>
    </source>
</evidence>
<name>A0A6P1W5S0_9BACT</name>
<dbReference type="SUPFAM" id="SSF51395">
    <property type="entry name" value="FMN-linked oxidoreductases"/>
    <property type="match status" value="1"/>
</dbReference>
<evidence type="ECO:0000313" key="5">
    <source>
        <dbReference type="EMBL" id="QHV99379.1"/>
    </source>
</evidence>
<dbReference type="InterPro" id="IPR045247">
    <property type="entry name" value="Oye-like"/>
</dbReference>
<keyword evidence="3" id="KW-0560">Oxidoreductase</keyword>
<dbReference type="FunFam" id="3.20.20.70:FF:000059">
    <property type="entry name" value="N-ethylmaleimide reductase, FMN-linked"/>
    <property type="match status" value="1"/>
</dbReference>
<keyword evidence="6" id="KW-1185">Reference proteome</keyword>
<dbReference type="InterPro" id="IPR001155">
    <property type="entry name" value="OxRdtase_FMN_N"/>
</dbReference>
<protein>
    <submittedName>
        <fullName evidence="5">Alkene reductase</fullName>
    </submittedName>
</protein>
<dbReference type="GO" id="GO:0016628">
    <property type="term" value="F:oxidoreductase activity, acting on the CH-CH group of donors, NAD or NADP as acceptor"/>
    <property type="evidence" value="ECO:0007669"/>
    <property type="project" value="UniProtKB-ARBA"/>
</dbReference>
<dbReference type="PANTHER" id="PTHR22893:SF91">
    <property type="entry name" value="NADPH DEHYDROGENASE 2-RELATED"/>
    <property type="match status" value="1"/>
</dbReference>
<dbReference type="EMBL" id="CP045997">
    <property type="protein sequence ID" value="QHV99379.1"/>
    <property type="molecule type" value="Genomic_DNA"/>
</dbReference>
<dbReference type="AlphaFoldDB" id="A0A6P1W5S0"/>
<sequence length="375" mass="41088">MQPRQNQSKLFAPIHLGPFSLAHRVVMPGLTRMRTVTDNIPNELMATYYAQRTTAGGFMIAEATIVSPNGNGYANAPGIYTTAQAVGWKRITQAVHAKGGIIFLQLYHAGRQSHVDLIPGGSLPVGPSVVEHPDDLVCTPTGWEPATLNRALETAEVRVLVDDFRKAAVLAQEAGFDGVELHGANGYLVDQFLQDGANQRTDEYGGSFANRSRFLMEIVHALVSVWGSDRVGVRLGPSGTFGSMSDSNPTALFTYATQQLNEFRLAYLHLIEPRIKGSYLDKEGEGPVAAEQLRKVFTGLIIAAGGFDGQSAEDILEKGDADLVAFGRYFISNPDLPDRLRHGFPLNEYHRESFYGGDEHGYTDYPFYEQQAVSY</sequence>
<reference evidence="5 6" key="1">
    <citation type="submission" date="2019-11" db="EMBL/GenBank/DDBJ databases">
        <title>Spirosoma endbachense sp. nov., isolated from a natural salt meadow.</title>
        <authorList>
            <person name="Rojas J."/>
            <person name="Ambika Manirajan B."/>
            <person name="Ratering S."/>
            <person name="Suarez C."/>
            <person name="Geissler-Plaum R."/>
            <person name="Schnell S."/>
        </authorList>
    </citation>
    <scope>NUCLEOTIDE SEQUENCE [LARGE SCALE GENOMIC DNA]</scope>
    <source>
        <strain evidence="5 6">I-24</strain>
    </source>
</reference>
<proteinExistence type="inferred from homology"/>
<evidence type="ECO:0000256" key="3">
    <source>
        <dbReference type="ARBA" id="ARBA00023002"/>
    </source>
</evidence>
<dbReference type="PANTHER" id="PTHR22893">
    <property type="entry name" value="NADH OXIDOREDUCTASE-RELATED"/>
    <property type="match status" value="1"/>
</dbReference>
<dbReference type="CDD" id="cd02933">
    <property type="entry name" value="OYE_like_FMN"/>
    <property type="match status" value="1"/>
</dbReference>
<comment type="cofactor">
    <cofactor evidence="1">
        <name>FMN</name>
        <dbReference type="ChEBI" id="CHEBI:58210"/>
    </cofactor>
</comment>
<comment type="similarity">
    <text evidence="2">Belongs to the NADH:flavin oxidoreductase/NADH oxidase family.</text>
</comment>
<dbReference type="GO" id="GO:0010181">
    <property type="term" value="F:FMN binding"/>
    <property type="evidence" value="ECO:0007669"/>
    <property type="project" value="InterPro"/>
</dbReference>
<dbReference type="Pfam" id="PF00724">
    <property type="entry name" value="Oxidored_FMN"/>
    <property type="match status" value="1"/>
</dbReference>
<gene>
    <name evidence="5" type="ORF">GJR95_32130</name>
</gene>
<dbReference type="GO" id="GO:0005829">
    <property type="term" value="C:cytosol"/>
    <property type="evidence" value="ECO:0007669"/>
    <property type="project" value="UniProtKB-ARBA"/>
</dbReference>
<dbReference type="Proteomes" id="UP000464577">
    <property type="component" value="Chromosome"/>
</dbReference>
<dbReference type="InterPro" id="IPR013785">
    <property type="entry name" value="Aldolase_TIM"/>
</dbReference>
<evidence type="ECO:0000256" key="1">
    <source>
        <dbReference type="ARBA" id="ARBA00001917"/>
    </source>
</evidence>
<dbReference type="Gene3D" id="3.20.20.70">
    <property type="entry name" value="Aldolase class I"/>
    <property type="match status" value="1"/>
</dbReference>
<dbReference type="KEGG" id="senf:GJR95_32130"/>
<evidence type="ECO:0000313" key="6">
    <source>
        <dbReference type="Proteomes" id="UP000464577"/>
    </source>
</evidence>
<accession>A0A6P1W5S0</accession>
<organism evidence="5 6">
    <name type="scientific">Spirosoma endbachense</name>
    <dbReference type="NCBI Taxonomy" id="2666025"/>
    <lineage>
        <taxon>Bacteria</taxon>
        <taxon>Pseudomonadati</taxon>
        <taxon>Bacteroidota</taxon>
        <taxon>Cytophagia</taxon>
        <taxon>Cytophagales</taxon>
        <taxon>Cytophagaceae</taxon>
        <taxon>Spirosoma</taxon>
    </lineage>
</organism>
<evidence type="ECO:0000259" key="4">
    <source>
        <dbReference type="Pfam" id="PF00724"/>
    </source>
</evidence>
<feature type="domain" description="NADH:flavin oxidoreductase/NADH oxidase N-terminal" evidence="4">
    <location>
        <begin position="9"/>
        <end position="347"/>
    </location>
</feature>
<dbReference type="RefSeq" id="WP_162389782.1">
    <property type="nucleotide sequence ID" value="NZ_CP045997.1"/>
</dbReference>